<dbReference type="FunFam" id="1.10.20.10:FF:000046">
    <property type="entry name" value="transcription initiation factor TFIID subunit 6"/>
    <property type="match status" value="1"/>
</dbReference>
<dbReference type="GO" id="GO:0000124">
    <property type="term" value="C:SAGA complex"/>
    <property type="evidence" value="ECO:0007669"/>
    <property type="project" value="InterPro"/>
</dbReference>
<evidence type="ECO:0000256" key="6">
    <source>
        <dbReference type="ARBA" id="ARBA00023242"/>
    </source>
</evidence>
<evidence type="ECO:0000256" key="2">
    <source>
        <dbReference type="ARBA" id="ARBA00007688"/>
    </source>
</evidence>
<keyword evidence="3" id="KW-0805">Transcription regulation</keyword>
<dbReference type="GO" id="GO:0003713">
    <property type="term" value="F:transcription coactivator activity"/>
    <property type="evidence" value="ECO:0007669"/>
    <property type="project" value="TreeGrafter"/>
</dbReference>
<dbReference type="GO" id="GO:0005669">
    <property type="term" value="C:transcription factor TFIID complex"/>
    <property type="evidence" value="ECO:0007669"/>
    <property type="project" value="InterPro"/>
</dbReference>
<dbReference type="SUPFAM" id="SSF48371">
    <property type="entry name" value="ARM repeat"/>
    <property type="match status" value="1"/>
</dbReference>
<dbReference type="InterPro" id="IPR004823">
    <property type="entry name" value="TAF_TATA-bd_Histone-like_dom"/>
</dbReference>
<feature type="region of interest" description="Disordered" evidence="7">
    <location>
        <begin position="465"/>
        <end position="491"/>
    </location>
</feature>
<dbReference type="GO" id="GO:0046695">
    <property type="term" value="C:SLIK (SAGA-like) complex"/>
    <property type="evidence" value="ECO:0007669"/>
    <property type="project" value="InterPro"/>
</dbReference>
<dbReference type="CDD" id="cd22931">
    <property type="entry name" value="HFD_TAF6"/>
    <property type="match status" value="1"/>
</dbReference>
<dbReference type="PANTHER" id="PTHR10221">
    <property type="entry name" value="TRANSCRIPTION INITIATION FACTOR TFIID SUBUNIT 6"/>
    <property type="match status" value="1"/>
</dbReference>
<organism evidence="9 10">
    <name type="scientific">Corchorus olitorius</name>
    <dbReference type="NCBI Taxonomy" id="93759"/>
    <lineage>
        <taxon>Eukaryota</taxon>
        <taxon>Viridiplantae</taxon>
        <taxon>Streptophyta</taxon>
        <taxon>Embryophyta</taxon>
        <taxon>Tracheophyta</taxon>
        <taxon>Spermatophyta</taxon>
        <taxon>Magnoliopsida</taxon>
        <taxon>eudicotyledons</taxon>
        <taxon>Gunneridae</taxon>
        <taxon>Pentapetalae</taxon>
        <taxon>rosids</taxon>
        <taxon>malvids</taxon>
        <taxon>Malvales</taxon>
        <taxon>Malvaceae</taxon>
        <taxon>Grewioideae</taxon>
        <taxon>Apeibeae</taxon>
        <taxon>Corchorus</taxon>
    </lineage>
</organism>
<evidence type="ECO:0000256" key="7">
    <source>
        <dbReference type="SAM" id="MobiDB-lite"/>
    </source>
</evidence>
<dbReference type="InterPro" id="IPR037796">
    <property type="entry name" value="TAF6"/>
</dbReference>
<dbReference type="GO" id="GO:0016251">
    <property type="term" value="F:RNA polymerase II general transcription initiation factor activity"/>
    <property type="evidence" value="ECO:0007669"/>
    <property type="project" value="InterPro"/>
</dbReference>
<comment type="caution">
    <text evidence="9">The sequence shown here is derived from an EMBL/GenBank/DDBJ whole genome shotgun (WGS) entry which is preliminary data.</text>
</comment>
<dbReference type="InterPro" id="IPR009072">
    <property type="entry name" value="Histone-fold"/>
</dbReference>
<dbReference type="GO" id="GO:0046982">
    <property type="term" value="F:protein heterodimerization activity"/>
    <property type="evidence" value="ECO:0007669"/>
    <property type="project" value="InterPro"/>
</dbReference>
<dbReference type="Gene3D" id="1.10.20.10">
    <property type="entry name" value="Histone, subunit A"/>
    <property type="match status" value="1"/>
</dbReference>
<dbReference type="AlphaFoldDB" id="A0A1R3H2X6"/>
<comment type="similarity">
    <text evidence="2">Belongs to the TAF6 family.</text>
</comment>
<protein>
    <submittedName>
        <fullName evidence="9">TATA box binding protein associated factor (TAF)</fullName>
    </submittedName>
</protein>
<dbReference type="OrthoDB" id="361039at2759"/>
<comment type="subcellular location">
    <subcellularLocation>
        <location evidence="1">Nucleus</location>
    </subcellularLocation>
</comment>
<keyword evidence="5" id="KW-0804">Transcription</keyword>
<keyword evidence="4" id="KW-0010">Activator</keyword>
<accession>A0A1R3H2X6</accession>
<evidence type="ECO:0000256" key="4">
    <source>
        <dbReference type="ARBA" id="ARBA00023159"/>
    </source>
</evidence>
<evidence type="ECO:0000256" key="3">
    <source>
        <dbReference type="ARBA" id="ARBA00023015"/>
    </source>
</evidence>
<feature type="compositionally biased region" description="Polar residues" evidence="7">
    <location>
        <begin position="466"/>
        <end position="478"/>
    </location>
</feature>
<reference evidence="10" key="1">
    <citation type="submission" date="2013-09" db="EMBL/GenBank/DDBJ databases">
        <title>Corchorus olitorius genome sequencing.</title>
        <authorList>
            <person name="Alam M."/>
            <person name="Haque M.S."/>
            <person name="Islam M.S."/>
            <person name="Emdad E.M."/>
            <person name="Islam M.M."/>
            <person name="Ahmed B."/>
            <person name="Halim A."/>
            <person name="Hossen Q.M.M."/>
            <person name="Hossain M.Z."/>
            <person name="Ahmed R."/>
            <person name="Khan M.M."/>
            <person name="Islam R."/>
            <person name="Rashid M.M."/>
            <person name="Khan S.A."/>
            <person name="Rahman M.S."/>
            <person name="Alam M."/>
            <person name="Yahiya A.S."/>
            <person name="Khan M.S."/>
            <person name="Azam M.S."/>
            <person name="Haque T."/>
            <person name="Lashkar M.Z.H."/>
            <person name="Akhand A.I."/>
            <person name="Morshed G."/>
            <person name="Roy S."/>
            <person name="Uddin K.S."/>
            <person name="Rabeya T."/>
            <person name="Hossain A.S."/>
            <person name="Chowdhury A."/>
            <person name="Snigdha A.R."/>
            <person name="Mortoza M.S."/>
            <person name="Matin S.A."/>
            <person name="Hoque S.M.E."/>
            <person name="Islam M.K."/>
            <person name="Roy D.K."/>
            <person name="Haider R."/>
            <person name="Moosa M.M."/>
            <person name="Elias S.M."/>
            <person name="Hasan A.M."/>
            <person name="Jahan S."/>
            <person name="Shafiuddin M."/>
            <person name="Mahmood N."/>
            <person name="Shommy N.S."/>
        </authorList>
    </citation>
    <scope>NUCLEOTIDE SEQUENCE [LARGE SCALE GENOMIC DNA]</scope>
    <source>
        <strain evidence="10">cv. O-4</strain>
    </source>
</reference>
<sequence length="540" mass="59874">MSIVAKETIEVIAQSIGINNLSSDAALALAPEVEYRMREIMQEAIKCMRHSRRNILTTDDVDGALSLRNVEPVYGFASGGPLLFKRAVGHRDLFYIDDKDVDLKDVIEAPLPKAPLDTTVVCHWLAIEGVQPAIPENAPVEVIAAPPSGKTNDKKDELPVDIKLPVKHVLSRELQLYFDKITELTVRNSDSALFKEALVSLSTDSGLHPLVPYFTFFISDEVSRGLNDYSLLFALMRVVRSLLQNPHIHIEPYLHQLMPSVVTCLVSKKLGNRIADNHWELRDFTAKLVALICKRFGHVYNTLQTRLTKTLLNALLDPKRALTQHYGAIQGLAALGPNVVRLLILPNLEAYLKLLEPELLLERQKNEMKRHEAWRVYGALLRAAGQCIYDRLKMFPPLPSPPAHAVLKSRERVVTAAPNKRKASTEPLEHEPALKRIATDGPIGVASANSSPSPMQVETVALHPSGNVNADEPSSSERIPNGERSGNRVGKDGQILKMSAILNQVWKDELNSGHTLVSLFELFGDGIMSFIPAPELSMFL</sequence>
<dbReference type="InterPro" id="IPR046344">
    <property type="entry name" value="TAF6_C_sf"/>
</dbReference>
<dbReference type="Gene3D" id="1.25.40.770">
    <property type="entry name" value="TAF6, C-terminal HEAT repeat domain"/>
    <property type="match status" value="1"/>
</dbReference>
<dbReference type="CDD" id="cd08050">
    <property type="entry name" value="TAF6C"/>
    <property type="match status" value="1"/>
</dbReference>
<dbReference type="STRING" id="93759.A0A1R3H2X6"/>
<dbReference type="FunFam" id="1.25.40.770:FF:000004">
    <property type="entry name" value="transcription initiation factor TFIID subunit 6"/>
    <property type="match status" value="1"/>
</dbReference>
<proteinExistence type="inferred from homology"/>
<keyword evidence="6" id="KW-0539">Nucleus</keyword>
<evidence type="ECO:0000313" key="10">
    <source>
        <dbReference type="Proteomes" id="UP000187203"/>
    </source>
</evidence>
<dbReference type="GO" id="GO:0051123">
    <property type="term" value="P:RNA polymerase II preinitiation complex assembly"/>
    <property type="evidence" value="ECO:0007669"/>
    <property type="project" value="TreeGrafter"/>
</dbReference>
<dbReference type="Pfam" id="PF07571">
    <property type="entry name" value="TAF6_C"/>
    <property type="match status" value="1"/>
</dbReference>
<name>A0A1R3H2X6_9ROSI</name>
<dbReference type="InterPro" id="IPR016024">
    <property type="entry name" value="ARM-type_fold"/>
</dbReference>
<dbReference type="Proteomes" id="UP000187203">
    <property type="component" value="Unassembled WGS sequence"/>
</dbReference>
<dbReference type="SMART" id="SM00803">
    <property type="entry name" value="TAF"/>
    <property type="match status" value="1"/>
</dbReference>
<evidence type="ECO:0000256" key="1">
    <source>
        <dbReference type="ARBA" id="ARBA00004123"/>
    </source>
</evidence>
<evidence type="ECO:0000259" key="8">
    <source>
        <dbReference type="SMART" id="SM00803"/>
    </source>
</evidence>
<dbReference type="EMBL" id="AWUE01020917">
    <property type="protein sequence ID" value="OMO64596.1"/>
    <property type="molecule type" value="Genomic_DNA"/>
</dbReference>
<feature type="domain" description="TATA box binding protein associated factor (TAF) histone-like fold" evidence="8">
    <location>
        <begin position="2"/>
        <end position="68"/>
    </location>
</feature>
<evidence type="ECO:0000256" key="5">
    <source>
        <dbReference type="ARBA" id="ARBA00023163"/>
    </source>
</evidence>
<keyword evidence="10" id="KW-1185">Reference proteome</keyword>
<dbReference type="Pfam" id="PF02969">
    <property type="entry name" value="TAF"/>
    <property type="match status" value="1"/>
</dbReference>
<dbReference type="PANTHER" id="PTHR10221:SF13">
    <property type="entry name" value="TRANSCRIPTION INITIATION FACTOR TFIID SUBUNIT 6"/>
    <property type="match status" value="1"/>
</dbReference>
<dbReference type="InterPro" id="IPR011442">
    <property type="entry name" value="TAF6_C"/>
</dbReference>
<gene>
    <name evidence="9" type="ORF">COLO4_31994</name>
</gene>
<dbReference type="SUPFAM" id="SSF47113">
    <property type="entry name" value="Histone-fold"/>
    <property type="match status" value="1"/>
</dbReference>
<evidence type="ECO:0000313" key="9">
    <source>
        <dbReference type="EMBL" id="OMO64596.1"/>
    </source>
</evidence>